<reference evidence="3" key="2">
    <citation type="submission" date="2015-06" db="UniProtKB">
        <authorList>
            <consortium name="EnsemblMetazoa"/>
        </authorList>
    </citation>
    <scope>IDENTIFICATION</scope>
</reference>
<evidence type="ECO:0000313" key="3">
    <source>
        <dbReference type="EnsemblMetazoa" id="MESCA010124-PA"/>
    </source>
</evidence>
<keyword evidence="4" id="KW-1185">Reference proteome</keyword>
<dbReference type="PANTHER" id="PTHR11559">
    <property type="entry name" value="CARBOXYLESTERASE"/>
    <property type="match status" value="1"/>
</dbReference>
<name>T1H1Q7_MEGSC</name>
<evidence type="ECO:0000256" key="1">
    <source>
        <dbReference type="ARBA" id="ARBA00023180"/>
    </source>
</evidence>
<dbReference type="Proteomes" id="UP000015102">
    <property type="component" value="Unassembled WGS sequence"/>
</dbReference>
<sequence>MNNDQYYLEKVLISPGDIVEAGTSYKAKYMFSDSMFGAGVDEYLEKRLTGKSASTFVYVYDFASNNSVTKYFDHDDFYYGVAHCDDIEIFFPGFLWDQEIPSENLDIMRESLGKMWINFATYGDPTPGNAEIKWESTNKYPWNHARLGTLESNKLVVLKNENGYARSRYELWKNLKPHIGCISYGIYV</sequence>
<organism evidence="3 4">
    <name type="scientific">Megaselia scalaris</name>
    <name type="common">Humpbacked fly</name>
    <name type="synonym">Phora scalaris</name>
    <dbReference type="NCBI Taxonomy" id="36166"/>
    <lineage>
        <taxon>Eukaryota</taxon>
        <taxon>Metazoa</taxon>
        <taxon>Ecdysozoa</taxon>
        <taxon>Arthropoda</taxon>
        <taxon>Hexapoda</taxon>
        <taxon>Insecta</taxon>
        <taxon>Pterygota</taxon>
        <taxon>Neoptera</taxon>
        <taxon>Endopterygota</taxon>
        <taxon>Diptera</taxon>
        <taxon>Brachycera</taxon>
        <taxon>Muscomorpha</taxon>
        <taxon>Platypezoidea</taxon>
        <taxon>Phoridae</taxon>
        <taxon>Megaseliini</taxon>
        <taxon>Megaselia</taxon>
    </lineage>
</organism>
<protein>
    <recommendedName>
        <fullName evidence="2">Carboxylesterase type B domain-containing protein</fullName>
    </recommendedName>
</protein>
<reference evidence="4" key="1">
    <citation type="submission" date="2013-02" db="EMBL/GenBank/DDBJ databases">
        <authorList>
            <person name="Hughes D."/>
        </authorList>
    </citation>
    <scope>NUCLEOTIDE SEQUENCE</scope>
    <source>
        <strain>Durham</strain>
        <strain evidence="4">NC isolate 2 -- Noor lab</strain>
    </source>
</reference>
<keyword evidence="1" id="KW-0325">Glycoprotein</keyword>
<dbReference type="EnsemblMetazoa" id="MESCA010124-RA">
    <property type="protein sequence ID" value="MESCA010124-PA"/>
    <property type="gene ID" value="MESCA010124"/>
</dbReference>
<dbReference type="SUPFAM" id="SSF53474">
    <property type="entry name" value="alpha/beta-Hydrolases"/>
    <property type="match status" value="1"/>
</dbReference>
<dbReference type="InterPro" id="IPR029058">
    <property type="entry name" value="AB_hydrolase_fold"/>
</dbReference>
<dbReference type="EMBL" id="CAQQ02380617">
    <property type="status" value="NOT_ANNOTATED_CDS"/>
    <property type="molecule type" value="Genomic_DNA"/>
</dbReference>
<dbReference type="AlphaFoldDB" id="T1H1Q7"/>
<feature type="domain" description="Carboxylesterase type B" evidence="2">
    <location>
        <begin position="26"/>
        <end position="152"/>
    </location>
</feature>
<dbReference type="HOGENOM" id="CLU_1442606_0_0_1"/>
<dbReference type="Gene3D" id="3.40.50.1820">
    <property type="entry name" value="alpha/beta hydrolase"/>
    <property type="match status" value="1"/>
</dbReference>
<dbReference type="EMBL" id="CAQQ02380616">
    <property type="status" value="NOT_ANNOTATED_CDS"/>
    <property type="molecule type" value="Genomic_DNA"/>
</dbReference>
<proteinExistence type="predicted"/>
<dbReference type="InterPro" id="IPR002018">
    <property type="entry name" value="CarbesteraseB"/>
</dbReference>
<dbReference type="InterPro" id="IPR050309">
    <property type="entry name" value="Type-B_Carboxylest/Lipase"/>
</dbReference>
<evidence type="ECO:0000259" key="2">
    <source>
        <dbReference type="Pfam" id="PF00135"/>
    </source>
</evidence>
<dbReference type="EMBL" id="CAQQ02380615">
    <property type="status" value="NOT_ANNOTATED_CDS"/>
    <property type="molecule type" value="Genomic_DNA"/>
</dbReference>
<evidence type="ECO:0000313" key="4">
    <source>
        <dbReference type="Proteomes" id="UP000015102"/>
    </source>
</evidence>
<accession>T1H1Q7</accession>
<dbReference type="STRING" id="36166.T1H1Q7"/>
<dbReference type="Pfam" id="PF00135">
    <property type="entry name" value="COesterase"/>
    <property type="match status" value="1"/>
</dbReference>